<evidence type="ECO:0000313" key="2">
    <source>
        <dbReference type="Proteomes" id="UP000827721"/>
    </source>
</evidence>
<organism evidence="1 2">
    <name type="scientific">Xanthoceras sorbifolium</name>
    <dbReference type="NCBI Taxonomy" id="99658"/>
    <lineage>
        <taxon>Eukaryota</taxon>
        <taxon>Viridiplantae</taxon>
        <taxon>Streptophyta</taxon>
        <taxon>Embryophyta</taxon>
        <taxon>Tracheophyta</taxon>
        <taxon>Spermatophyta</taxon>
        <taxon>Magnoliopsida</taxon>
        <taxon>eudicotyledons</taxon>
        <taxon>Gunneridae</taxon>
        <taxon>Pentapetalae</taxon>
        <taxon>rosids</taxon>
        <taxon>malvids</taxon>
        <taxon>Sapindales</taxon>
        <taxon>Sapindaceae</taxon>
        <taxon>Xanthoceroideae</taxon>
        <taxon>Xanthoceras</taxon>
    </lineage>
</organism>
<dbReference type="InterPro" id="IPR036457">
    <property type="entry name" value="PPM-type-like_dom_sf"/>
</dbReference>
<sequence length="150" mass="17423">MDGSSRWTTQQLTIPLQWKTRIHSKLFNNKAQEVIHAEVLKALSQDLKKTEEAYLEIADKMVMENPELALMGSCVITMLMKGEDVYVMNVSDSRDVLAQKAEPNYWLGKIRQDLERINEETLHDLAGDFVRLSKILQKAEPDHRFFIFWA</sequence>
<comment type="caution">
    <text evidence="1">The sequence shown here is derived from an EMBL/GenBank/DDBJ whole genome shotgun (WGS) entry which is preliminary data.</text>
</comment>
<dbReference type="Proteomes" id="UP000827721">
    <property type="component" value="Unassembled WGS sequence"/>
</dbReference>
<proteinExistence type="predicted"/>
<evidence type="ECO:0008006" key="3">
    <source>
        <dbReference type="Google" id="ProtNLM"/>
    </source>
</evidence>
<reference evidence="1 2" key="1">
    <citation type="submission" date="2021-02" db="EMBL/GenBank/DDBJ databases">
        <title>Plant Genome Project.</title>
        <authorList>
            <person name="Zhang R.-G."/>
        </authorList>
    </citation>
    <scope>NUCLEOTIDE SEQUENCE [LARGE SCALE GENOMIC DNA]</scope>
    <source>
        <tissue evidence="1">Leaves</tissue>
    </source>
</reference>
<dbReference type="EMBL" id="JAFEMO010000014">
    <property type="protein sequence ID" value="KAH7548047.1"/>
    <property type="molecule type" value="Genomic_DNA"/>
</dbReference>
<dbReference type="SUPFAM" id="SSF81606">
    <property type="entry name" value="PP2C-like"/>
    <property type="match status" value="1"/>
</dbReference>
<accession>A0ABQ8H413</accession>
<gene>
    <name evidence="1" type="ORF">JRO89_XS14G0058600</name>
</gene>
<keyword evidence="2" id="KW-1185">Reference proteome</keyword>
<evidence type="ECO:0000313" key="1">
    <source>
        <dbReference type="EMBL" id="KAH7548047.1"/>
    </source>
</evidence>
<dbReference type="Gene3D" id="3.60.40.10">
    <property type="entry name" value="PPM-type phosphatase domain"/>
    <property type="match status" value="1"/>
</dbReference>
<protein>
    <recommendedName>
        <fullName evidence="3">PPM-type phosphatase domain-containing protein</fullName>
    </recommendedName>
</protein>
<name>A0ABQ8H413_9ROSI</name>